<evidence type="ECO:0000313" key="3">
    <source>
        <dbReference type="Proteomes" id="UP000034597"/>
    </source>
</evidence>
<dbReference type="GO" id="GO:0006310">
    <property type="term" value="P:DNA recombination"/>
    <property type="evidence" value="ECO:0007669"/>
    <property type="project" value="UniProtKB-KW"/>
</dbReference>
<keyword evidence="1" id="KW-0233">DNA recombination</keyword>
<evidence type="ECO:0008006" key="4">
    <source>
        <dbReference type="Google" id="ProtNLM"/>
    </source>
</evidence>
<dbReference type="AlphaFoldDB" id="A0A0F8BPH1"/>
<dbReference type="RefSeq" id="WP_048045647.1">
    <property type="nucleotide sequence ID" value="NZ_JJOT01000015.1"/>
</dbReference>
<comment type="caution">
    <text evidence="2">The sequence shown here is derived from an EMBL/GenBank/DDBJ whole genome shotgun (WGS) entry which is preliminary data.</text>
</comment>
<proteinExistence type="predicted"/>
<dbReference type="Gene3D" id="1.10.443.10">
    <property type="entry name" value="Intergrase catalytic core"/>
    <property type="match status" value="1"/>
</dbReference>
<accession>A0A0F8BPH1</accession>
<dbReference type="InterPro" id="IPR011010">
    <property type="entry name" value="DNA_brk_join_enz"/>
</dbReference>
<dbReference type="SUPFAM" id="SSF56349">
    <property type="entry name" value="DNA breaking-rejoining enzymes"/>
    <property type="match status" value="1"/>
</dbReference>
<evidence type="ECO:0000313" key="2">
    <source>
        <dbReference type="EMBL" id="KKG05877.1"/>
    </source>
</evidence>
<dbReference type="Proteomes" id="UP000034597">
    <property type="component" value="Unassembled WGS sequence"/>
</dbReference>
<sequence length="183" mass="21555">MKIYCEWLDKTPTQLIDEADFETETIRLKKRRKINNYLIDFKAFLRTKDIAPKTISAYYGAVISFYKRSQVELPELPREGRVEPLKENRYFLKKDELIEVLSVCDVIERAIVLTGVSSGLSAEEVIELKIREFKEGYDPKTEITTLRLRRQKTNVDFITFLTPEASRAVWEYIKYRSRTVKTS</sequence>
<dbReference type="InterPro" id="IPR013762">
    <property type="entry name" value="Integrase-like_cat_sf"/>
</dbReference>
<dbReference type="GO" id="GO:0015074">
    <property type="term" value="P:DNA integration"/>
    <property type="evidence" value="ECO:0007669"/>
    <property type="project" value="InterPro"/>
</dbReference>
<dbReference type="EMBL" id="JJOT01000015">
    <property type="protein sequence ID" value="KKG05877.1"/>
    <property type="molecule type" value="Genomic_DNA"/>
</dbReference>
<dbReference type="GO" id="GO:0003677">
    <property type="term" value="F:DNA binding"/>
    <property type="evidence" value="ECO:0007669"/>
    <property type="project" value="InterPro"/>
</dbReference>
<evidence type="ECO:0000256" key="1">
    <source>
        <dbReference type="ARBA" id="ARBA00023172"/>
    </source>
</evidence>
<name>A0A0F8BPH1_METMZ</name>
<reference evidence="2 3" key="1">
    <citation type="journal article" date="2015" name="ISME J.">
        <title>Genomic and phenotypic differentiation among Methanosarcina mazei populations from Columbia River sediment.</title>
        <authorList>
            <person name="Youngblut N.D."/>
            <person name="Wirth J.S."/>
            <person name="Henriksen J.R."/>
            <person name="Smith M."/>
            <person name="Simon H."/>
            <person name="Metcalf W.W."/>
            <person name="Whitaker R.J."/>
        </authorList>
    </citation>
    <scope>NUCLEOTIDE SEQUENCE [LARGE SCALE GENOMIC DNA]</scope>
    <source>
        <strain evidence="2 3">2.F.T.0.2</strain>
    </source>
</reference>
<protein>
    <recommendedName>
        <fullName evidence="4">Core-binding (CB) domain-containing protein</fullName>
    </recommendedName>
</protein>
<gene>
    <name evidence="2" type="ORF">DU40_13605</name>
</gene>
<organism evidence="2 3">
    <name type="scientific">Methanosarcina mazei</name>
    <name type="common">Methanosarcina frisia</name>
    <dbReference type="NCBI Taxonomy" id="2209"/>
    <lineage>
        <taxon>Archaea</taxon>
        <taxon>Methanobacteriati</taxon>
        <taxon>Methanobacteriota</taxon>
        <taxon>Stenosarchaea group</taxon>
        <taxon>Methanomicrobia</taxon>
        <taxon>Methanosarcinales</taxon>
        <taxon>Methanosarcinaceae</taxon>
        <taxon>Methanosarcina</taxon>
    </lineage>
</organism>
<dbReference type="PATRIC" id="fig|2209.60.peg.2917"/>